<keyword evidence="7" id="KW-0156">Chromatin regulator</keyword>
<dbReference type="SMART" id="SM00561">
    <property type="entry name" value="MBT"/>
    <property type="match status" value="3"/>
</dbReference>
<dbReference type="CDD" id="cd09582">
    <property type="entry name" value="SAM_Scm-like-3MBT3_4"/>
    <property type="match status" value="1"/>
</dbReference>
<evidence type="ECO:0000256" key="11">
    <source>
        <dbReference type="ARBA" id="ARBA00068102"/>
    </source>
</evidence>
<dbReference type="Gene3D" id="1.10.150.50">
    <property type="entry name" value="Transcription Factor, Ets-1"/>
    <property type="match status" value="1"/>
</dbReference>
<dbReference type="OrthoDB" id="8188861at2759"/>
<dbReference type="Gene3D" id="3.30.60.160">
    <property type="match status" value="1"/>
</dbReference>
<gene>
    <name evidence="17 18 19 20 21" type="primary">LOC110979530</name>
</gene>
<feature type="compositionally biased region" description="Gly residues" evidence="14">
    <location>
        <begin position="140"/>
        <end position="149"/>
    </location>
</feature>
<dbReference type="InterPro" id="IPR004092">
    <property type="entry name" value="Mbt"/>
</dbReference>
<evidence type="ECO:0000256" key="14">
    <source>
        <dbReference type="SAM" id="MobiDB-lite"/>
    </source>
</evidence>
<feature type="compositionally biased region" description="Basic residues" evidence="14">
    <location>
        <begin position="294"/>
        <end position="303"/>
    </location>
</feature>
<dbReference type="SUPFAM" id="SSF63748">
    <property type="entry name" value="Tudor/PWWP/MBT"/>
    <property type="match status" value="3"/>
</dbReference>
<dbReference type="PANTHER" id="PTHR12247">
    <property type="entry name" value="POLYCOMB GROUP PROTEIN"/>
    <property type="match status" value="1"/>
</dbReference>
<reference evidence="17 18" key="1">
    <citation type="submission" date="2025-04" db="UniProtKB">
        <authorList>
            <consortium name="RefSeq"/>
        </authorList>
    </citation>
    <scope>IDENTIFICATION</scope>
</reference>
<evidence type="ECO:0000259" key="15">
    <source>
        <dbReference type="PROSITE" id="PS50105"/>
    </source>
</evidence>
<feature type="repeat" description="MBT" evidence="13">
    <location>
        <begin position="341"/>
        <end position="439"/>
    </location>
</feature>
<protein>
    <recommendedName>
        <fullName evidence="11">Lethal(3)malignant brain tumor-like protein 1</fullName>
    </recommendedName>
    <alternativeName>
        <fullName evidence="12">L(3)mbt protein homolog</fullName>
    </alternativeName>
</protein>
<keyword evidence="6" id="KW-0862">Zinc</keyword>
<dbReference type="KEGG" id="aplc:110979530"/>
<dbReference type="RefSeq" id="XP_022091126.1">
    <property type="nucleotide sequence ID" value="XM_022235434.1"/>
</dbReference>
<dbReference type="FunFam" id="2.30.30.140:FF:000007">
    <property type="entry name" value="Lethal(3)malignant brain tumor-like protein 1"/>
    <property type="match status" value="2"/>
</dbReference>
<dbReference type="RefSeq" id="XP_022091091.1">
    <property type="nucleotide sequence ID" value="XM_022235399.1"/>
</dbReference>
<feature type="compositionally biased region" description="Pro residues" evidence="14">
    <location>
        <begin position="779"/>
        <end position="793"/>
    </location>
</feature>
<dbReference type="SUPFAM" id="SSF103637">
    <property type="entry name" value="CCHHC domain"/>
    <property type="match status" value="1"/>
</dbReference>
<dbReference type="GO" id="GO:0005634">
    <property type="term" value="C:nucleus"/>
    <property type="evidence" value="ECO:0007669"/>
    <property type="project" value="UniProtKB-SubCell"/>
</dbReference>
<dbReference type="CDD" id="cd20101">
    <property type="entry name" value="MBT_L3MBTL1-like_rpt1"/>
    <property type="match status" value="1"/>
</dbReference>
<dbReference type="InterPro" id="IPR036060">
    <property type="entry name" value="Znf_C2H2C_sf"/>
</dbReference>
<dbReference type="Proteomes" id="UP000694845">
    <property type="component" value="Unplaced"/>
</dbReference>
<accession>A0A8B7YFC7</accession>
<dbReference type="SMART" id="SM00454">
    <property type="entry name" value="SAM"/>
    <property type="match status" value="1"/>
</dbReference>
<dbReference type="Pfam" id="PF00536">
    <property type="entry name" value="SAM_1"/>
    <property type="match status" value="1"/>
</dbReference>
<dbReference type="Gene3D" id="2.30.30.140">
    <property type="match status" value="3"/>
</dbReference>
<feature type="repeat" description="MBT" evidence="13">
    <location>
        <begin position="558"/>
        <end position="653"/>
    </location>
</feature>
<dbReference type="PROSITE" id="PS50105">
    <property type="entry name" value="SAM_DOMAIN"/>
    <property type="match status" value="1"/>
</dbReference>
<feature type="region of interest" description="Disordered" evidence="14">
    <location>
        <begin position="715"/>
        <end position="742"/>
    </location>
</feature>
<keyword evidence="4" id="KW-0677">Repeat</keyword>
<dbReference type="CDD" id="cd20103">
    <property type="entry name" value="MBT_L3MBTL1-like_rpt3"/>
    <property type="match status" value="1"/>
</dbReference>
<dbReference type="PROSITE" id="PS51079">
    <property type="entry name" value="MBT"/>
    <property type="match status" value="3"/>
</dbReference>
<dbReference type="InterPro" id="IPR050548">
    <property type="entry name" value="PcG_chromatin_remod_factors"/>
</dbReference>
<evidence type="ECO:0000313" key="21">
    <source>
        <dbReference type="RefSeq" id="XP_022091126.1"/>
    </source>
</evidence>
<feature type="domain" description="SAM" evidence="15">
    <location>
        <begin position="877"/>
        <end position="941"/>
    </location>
</feature>
<evidence type="ECO:0000256" key="5">
    <source>
        <dbReference type="ARBA" id="ARBA00022771"/>
    </source>
</evidence>
<dbReference type="GO" id="GO:0042393">
    <property type="term" value="F:histone binding"/>
    <property type="evidence" value="ECO:0007669"/>
    <property type="project" value="TreeGrafter"/>
</dbReference>
<evidence type="ECO:0000256" key="3">
    <source>
        <dbReference type="ARBA" id="ARBA00022723"/>
    </source>
</evidence>
<evidence type="ECO:0000256" key="6">
    <source>
        <dbReference type="ARBA" id="ARBA00022833"/>
    </source>
</evidence>
<evidence type="ECO:0000256" key="12">
    <source>
        <dbReference type="ARBA" id="ARBA00079425"/>
    </source>
</evidence>
<evidence type="ECO:0000313" key="16">
    <source>
        <dbReference type="Proteomes" id="UP000694845"/>
    </source>
</evidence>
<comment type="subcellular location">
    <subcellularLocation>
        <location evidence="1">Nucleus</location>
    </subcellularLocation>
</comment>
<dbReference type="InterPro" id="IPR002515">
    <property type="entry name" value="Znf_C2H2C"/>
</dbReference>
<evidence type="ECO:0000256" key="7">
    <source>
        <dbReference type="ARBA" id="ARBA00022853"/>
    </source>
</evidence>
<keyword evidence="8" id="KW-0805">Transcription regulation</keyword>
<dbReference type="PANTHER" id="PTHR12247:SF131">
    <property type="entry name" value="LD05287P"/>
    <property type="match status" value="1"/>
</dbReference>
<dbReference type="SUPFAM" id="SSF47769">
    <property type="entry name" value="SAM/Pointed domain"/>
    <property type="match status" value="1"/>
</dbReference>
<dbReference type="Pfam" id="PF01530">
    <property type="entry name" value="zf-C2HC"/>
    <property type="match status" value="2"/>
</dbReference>
<name>A0A8B7YFC7_ACAPL</name>
<evidence type="ECO:0000313" key="18">
    <source>
        <dbReference type="RefSeq" id="XP_022091100.1"/>
    </source>
</evidence>
<feature type="region of interest" description="Disordered" evidence="14">
    <location>
        <begin position="187"/>
        <end position="214"/>
    </location>
</feature>
<dbReference type="Pfam" id="PF02820">
    <property type="entry name" value="MBT"/>
    <property type="match status" value="3"/>
</dbReference>
<feature type="region of interest" description="Disordered" evidence="14">
    <location>
        <begin position="1"/>
        <end position="149"/>
    </location>
</feature>
<evidence type="ECO:0000256" key="10">
    <source>
        <dbReference type="ARBA" id="ARBA00023242"/>
    </source>
</evidence>
<evidence type="ECO:0000256" key="13">
    <source>
        <dbReference type="PROSITE-ProRule" id="PRU00459"/>
    </source>
</evidence>
<keyword evidence="2" id="KW-0678">Repressor</keyword>
<keyword evidence="16" id="KW-1185">Reference proteome</keyword>
<evidence type="ECO:0000256" key="1">
    <source>
        <dbReference type="ARBA" id="ARBA00004123"/>
    </source>
</evidence>
<keyword evidence="10" id="KW-0539">Nucleus</keyword>
<evidence type="ECO:0000313" key="19">
    <source>
        <dbReference type="RefSeq" id="XP_022091109.1"/>
    </source>
</evidence>
<dbReference type="GO" id="GO:0006325">
    <property type="term" value="P:chromatin organization"/>
    <property type="evidence" value="ECO:0007669"/>
    <property type="project" value="UniProtKB-KW"/>
</dbReference>
<dbReference type="FunFam" id="4.10.320.30:FF:000001">
    <property type="entry name" value="Myelin transcription factor 1-like, a"/>
    <property type="match status" value="1"/>
</dbReference>
<sequence length="944" mass="103031">MADTESGMAEQPPKRRLKVEKEAKENPGEAETECCENEAKRNGQSTDSDDIDLSVPEGEQLDDEDPPVIPNATAEKPSPGNNSTSTFPPAEMPTLEKSDTDPLLSATQEEAPTEGPGLTVPEGGSNSEENGNEEVKGEEGGGAEAEGCGGEGMEYIEWNADGIGILPGSDMKFKLNEFGVLELIMDPDPIEPADEPSPSPAPTPASEAGSDISSEKSAVFNNDKKYATSLDDLQKQPGSKPLMCVCEQCLKEGPITEFCKSGRFCSQSCVGAYASKQGSLRKESEKKKSSNMMLKKKVGRKPKSPGPEGKAHLHGDLKMTINIKGMDKSPIANKPGKKKGFTWSTYLQQERALAAPAKFFKDAFPSGKNNFKVGMKLEGIDPKHPSLFCVLTVAEVRGYRIRLHFDGYSECYDFWVNADSPDIQPAGWCERTNHKLQYPKGRGFTADNFSWSSYLKMTKSQAAPRSLFKSYENDCVTPQGFRKGMKLEAIDKKNPSLICVATVANIMESRFLIHFDAWEDTYDYWCDSSSPYIHPVGWCEENGKILSPPNDYEDIVNFTWADYLARTKSVAVPTRAFKPRPPVGFEVGMRLEAVDMRNPSLIRAATVAELDGHRLRLHFDGWTDDYDIMVDDDSPDLHPVGWCNKTGHPLVPPIRPSQLVANQGQAGCPTPGCNGVGHIKGAKYTGHHSAFGCPYSLLNMAKETTLIDRLYTGSKSLSKDGKKSPAESPETKKCPTPGCDGSGHVTGKYSGHHKLSGCPLNEKNLNVVNGGEGKLVNPSPSPSPRGPGRPPLPLALGRGKRKHKGTSLLLPQKKKKKSHPDKDEKSSKTNLHHQLHQSVFMSAMSPNPARDLPLCWEQHSKLLPGLANLSCSTVAKWSTEEVADFVRKLPGCGDHASKFAEEQIDGEAFLLLTQTDIVKIMTIKLGPALKIYNAILILKSAEEA</sequence>
<dbReference type="OMA" id="QHNIDGE"/>
<dbReference type="Gene3D" id="4.10.320.30">
    <property type="match status" value="2"/>
</dbReference>
<dbReference type="GO" id="GO:0045892">
    <property type="term" value="P:negative regulation of DNA-templated transcription"/>
    <property type="evidence" value="ECO:0007669"/>
    <property type="project" value="TreeGrafter"/>
</dbReference>
<evidence type="ECO:0000256" key="8">
    <source>
        <dbReference type="ARBA" id="ARBA00023015"/>
    </source>
</evidence>
<evidence type="ECO:0000313" key="17">
    <source>
        <dbReference type="RefSeq" id="XP_022091091.1"/>
    </source>
</evidence>
<dbReference type="GeneID" id="110979530"/>
<dbReference type="GO" id="GO:0003682">
    <property type="term" value="F:chromatin binding"/>
    <property type="evidence" value="ECO:0007669"/>
    <property type="project" value="TreeGrafter"/>
</dbReference>
<dbReference type="GO" id="GO:0008270">
    <property type="term" value="F:zinc ion binding"/>
    <property type="evidence" value="ECO:0007669"/>
    <property type="project" value="UniProtKB-KW"/>
</dbReference>
<feature type="repeat" description="MBT" evidence="13">
    <location>
        <begin position="449"/>
        <end position="549"/>
    </location>
</feature>
<dbReference type="PROSITE" id="PS51802">
    <property type="entry name" value="ZF_CCHHC"/>
    <property type="match status" value="2"/>
</dbReference>
<organism evidence="16 18">
    <name type="scientific">Acanthaster planci</name>
    <name type="common">Crown-of-thorns starfish</name>
    <dbReference type="NCBI Taxonomy" id="133434"/>
    <lineage>
        <taxon>Eukaryota</taxon>
        <taxon>Metazoa</taxon>
        <taxon>Echinodermata</taxon>
        <taxon>Eleutherozoa</taxon>
        <taxon>Asterozoa</taxon>
        <taxon>Asteroidea</taxon>
        <taxon>Valvatacea</taxon>
        <taxon>Valvatida</taxon>
        <taxon>Acanthasteridae</taxon>
        <taxon>Acanthaster</taxon>
    </lineage>
</organism>
<feature type="compositionally biased region" description="Basic and acidic residues" evidence="14">
    <location>
        <begin position="717"/>
        <end position="733"/>
    </location>
</feature>
<feature type="region of interest" description="Disordered" evidence="14">
    <location>
        <begin position="769"/>
        <end position="832"/>
    </location>
</feature>
<evidence type="ECO:0000313" key="20">
    <source>
        <dbReference type="RefSeq" id="XP_022091119.1"/>
    </source>
</evidence>
<dbReference type="InterPro" id="IPR013761">
    <property type="entry name" value="SAM/pointed_sf"/>
</dbReference>
<dbReference type="InterPro" id="IPR038603">
    <property type="entry name" value="Znf_FCS_sf"/>
</dbReference>
<dbReference type="InterPro" id="IPR001660">
    <property type="entry name" value="SAM"/>
</dbReference>
<evidence type="ECO:0000256" key="4">
    <source>
        <dbReference type="ARBA" id="ARBA00022737"/>
    </source>
</evidence>
<dbReference type="AlphaFoldDB" id="A0A8B7YFC7"/>
<dbReference type="RefSeq" id="XP_022091119.1">
    <property type="nucleotide sequence ID" value="XM_022235427.1"/>
</dbReference>
<dbReference type="RefSeq" id="XP_022091100.1">
    <property type="nucleotide sequence ID" value="XM_022235408.1"/>
</dbReference>
<proteinExistence type="predicted"/>
<feature type="region of interest" description="Disordered" evidence="14">
    <location>
        <begin position="276"/>
        <end position="314"/>
    </location>
</feature>
<keyword evidence="9" id="KW-0804">Transcription</keyword>
<evidence type="ECO:0000256" key="9">
    <source>
        <dbReference type="ARBA" id="ARBA00023163"/>
    </source>
</evidence>
<keyword evidence="3" id="KW-0479">Metal-binding</keyword>
<dbReference type="RefSeq" id="XP_022091109.1">
    <property type="nucleotide sequence ID" value="XM_022235417.1"/>
</dbReference>
<keyword evidence="5" id="KW-0863">Zinc-finger</keyword>
<evidence type="ECO:0000256" key="2">
    <source>
        <dbReference type="ARBA" id="ARBA00022491"/>
    </source>
</evidence>
<dbReference type="CDD" id="cd20102">
    <property type="entry name" value="MBT_L3MBTL1-like_rpt2"/>
    <property type="match status" value="1"/>
</dbReference>